<dbReference type="Pfam" id="PF09992">
    <property type="entry name" value="NAGPA"/>
    <property type="match status" value="1"/>
</dbReference>
<evidence type="ECO:0000313" key="4">
    <source>
        <dbReference type="Proteomes" id="UP000696931"/>
    </source>
</evidence>
<organism evidence="3 4">
    <name type="scientific">Eiseniibacteriota bacterium</name>
    <dbReference type="NCBI Taxonomy" id="2212470"/>
    <lineage>
        <taxon>Bacteria</taxon>
        <taxon>Candidatus Eiseniibacteriota</taxon>
    </lineage>
</organism>
<feature type="domain" description="Phosphodiester glycosidase" evidence="2">
    <location>
        <begin position="92"/>
        <end position="239"/>
    </location>
</feature>
<gene>
    <name evidence="3" type="ORF">HZA61_10465</name>
</gene>
<sequence length="274" mass="30155">MKRVLHARWLLPVVVGVTAFVLWQGTRGPRWHDVRPGVEFSTFAGDPWCRFGSSSIAVLRCDPARVKLRVRHWSRSGVETPPSILGWHQATRAIAVFNAGQYYPDWRYMGLLVSDGDTVSSRRHPEFQGALVGRVKDGRLDARVLDLATTPLLRDEGWSQVAQSFMLFDRAGGVRVRRSNKIAQRTAVAEDEKGRLVVIVTEGGYTIADFAALLRKSPLGLTHAMSMDGGLEAELVVETRNFRYASFGSWDGMGASTAPGANVPLPAVITLEAP</sequence>
<keyword evidence="1" id="KW-0812">Transmembrane</keyword>
<evidence type="ECO:0000256" key="1">
    <source>
        <dbReference type="SAM" id="Phobius"/>
    </source>
</evidence>
<name>A0A933W9G6_UNCEI</name>
<keyword evidence="3" id="KW-0326">Glycosidase</keyword>
<accession>A0A933W9G6</accession>
<evidence type="ECO:0000259" key="2">
    <source>
        <dbReference type="Pfam" id="PF09992"/>
    </source>
</evidence>
<keyword evidence="1" id="KW-1133">Transmembrane helix</keyword>
<dbReference type="InterPro" id="IPR018711">
    <property type="entry name" value="NAGPA"/>
</dbReference>
<keyword evidence="3" id="KW-0378">Hydrolase</keyword>
<dbReference type="PANTHER" id="PTHR40446:SF2">
    <property type="entry name" value="N-ACETYLGLUCOSAMINE-1-PHOSPHODIESTER ALPHA-N-ACETYLGLUCOSAMINIDASE"/>
    <property type="match status" value="1"/>
</dbReference>
<dbReference type="Proteomes" id="UP000696931">
    <property type="component" value="Unassembled WGS sequence"/>
</dbReference>
<comment type="caution">
    <text evidence="3">The sequence shown here is derived from an EMBL/GenBank/DDBJ whole genome shotgun (WGS) entry which is preliminary data.</text>
</comment>
<dbReference type="GO" id="GO:0016798">
    <property type="term" value="F:hydrolase activity, acting on glycosyl bonds"/>
    <property type="evidence" value="ECO:0007669"/>
    <property type="project" value="UniProtKB-KW"/>
</dbReference>
<keyword evidence="1" id="KW-0472">Membrane</keyword>
<reference evidence="3" key="1">
    <citation type="submission" date="2020-07" db="EMBL/GenBank/DDBJ databases">
        <title>Huge and variable diversity of episymbiotic CPR bacteria and DPANN archaea in groundwater ecosystems.</title>
        <authorList>
            <person name="He C.Y."/>
            <person name="Keren R."/>
            <person name="Whittaker M."/>
            <person name="Farag I.F."/>
            <person name="Doudna J."/>
            <person name="Cate J.H.D."/>
            <person name="Banfield J.F."/>
        </authorList>
    </citation>
    <scope>NUCLEOTIDE SEQUENCE</scope>
    <source>
        <strain evidence="3">NC_groundwater_1813_Pr3_B-0.1um_71_17</strain>
    </source>
</reference>
<dbReference type="EMBL" id="JACRIW010000075">
    <property type="protein sequence ID" value="MBI5169901.1"/>
    <property type="molecule type" value="Genomic_DNA"/>
</dbReference>
<feature type="transmembrane region" description="Helical" evidence="1">
    <location>
        <begin position="6"/>
        <end position="23"/>
    </location>
</feature>
<proteinExistence type="predicted"/>
<protein>
    <submittedName>
        <fullName evidence="3">Phosphodiester glycosidase family protein</fullName>
    </submittedName>
</protein>
<evidence type="ECO:0000313" key="3">
    <source>
        <dbReference type="EMBL" id="MBI5169901.1"/>
    </source>
</evidence>
<dbReference type="AlphaFoldDB" id="A0A933W9G6"/>
<dbReference type="PANTHER" id="PTHR40446">
    <property type="entry name" value="N-ACETYLGLUCOSAMINE-1-PHOSPHODIESTER ALPHA-N-ACETYLGLUCOSAMINIDASE"/>
    <property type="match status" value="1"/>
</dbReference>